<evidence type="ECO:0000313" key="3">
    <source>
        <dbReference type="Proteomes" id="UP000765509"/>
    </source>
</evidence>
<dbReference type="InterPro" id="IPR043502">
    <property type="entry name" value="DNA/RNA_pol_sf"/>
</dbReference>
<dbReference type="PANTHER" id="PTHR11439">
    <property type="entry name" value="GAG-POL-RELATED RETROTRANSPOSON"/>
    <property type="match status" value="1"/>
</dbReference>
<dbReference type="EMBL" id="AVOT02042727">
    <property type="protein sequence ID" value="MBW0538166.1"/>
    <property type="molecule type" value="Genomic_DNA"/>
</dbReference>
<dbReference type="PANTHER" id="PTHR11439:SF440">
    <property type="entry name" value="INTEGRASE CATALYTIC DOMAIN-CONTAINING PROTEIN"/>
    <property type="match status" value="1"/>
</dbReference>
<keyword evidence="3" id="KW-1185">Reference proteome</keyword>
<reference evidence="2" key="1">
    <citation type="submission" date="2021-03" db="EMBL/GenBank/DDBJ databases">
        <title>Draft genome sequence of rust myrtle Austropuccinia psidii MF-1, a brazilian biotype.</title>
        <authorList>
            <person name="Quecine M.C."/>
            <person name="Pachon D.M.R."/>
            <person name="Bonatelli M.L."/>
            <person name="Correr F.H."/>
            <person name="Franceschini L.M."/>
            <person name="Leite T.F."/>
            <person name="Margarido G.R.A."/>
            <person name="Almeida C.A."/>
            <person name="Ferrarezi J.A."/>
            <person name="Labate C.A."/>
        </authorList>
    </citation>
    <scope>NUCLEOTIDE SEQUENCE</scope>
    <source>
        <strain evidence="2">MF-1</strain>
    </source>
</reference>
<name>A0A9Q3ICI4_9BASI</name>
<protein>
    <recommendedName>
        <fullName evidence="1">Reverse transcriptase Ty1/copia-type domain-containing protein</fullName>
    </recommendedName>
</protein>
<proteinExistence type="predicted"/>
<dbReference type="AlphaFoldDB" id="A0A9Q3ICI4"/>
<gene>
    <name evidence="2" type="ORF">O181_077881</name>
</gene>
<evidence type="ECO:0000313" key="2">
    <source>
        <dbReference type="EMBL" id="MBW0538166.1"/>
    </source>
</evidence>
<organism evidence="2 3">
    <name type="scientific">Austropuccinia psidii MF-1</name>
    <dbReference type="NCBI Taxonomy" id="1389203"/>
    <lineage>
        <taxon>Eukaryota</taxon>
        <taxon>Fungi</taxon>
        <taxon>Dikarya</taxon>
        <taxon>Basidiomycota</taxon>
        <taxon>Pucciniomycotina</taxon>
        <taxon>Pucciniomycetes</taxon>
        <taxon>Pucciniales</taxon>
        <taxon>Sphaerophragmiaceae</taxon>
        <taxon>Austropuccinia</taxon>
    </lineage>
</organism>
<accession>A0A9Q3ICI4</accession>
<dbReference type="OrthoDB" id="3799035at2759"/>
<feature type="domain" description="Reverse transcriptase Ty1/copia-type" evidence="1">
    <location>
        <begin position="12"/>
        <end position="99"/>
    </location>
</feature>
<sequence>MGFIAAVSDPCVFFRRGEKPVWIYVHVNDLAIFGPNLTNFKTEIKKAFDMKDLGEAGLLLGVKITHKSNGFTLSQEHYINTLAQEYDLEKYAPANTPLKPNLQLNIASREEETAFANLNINYRSAIGALNYISTNTRPNITFAVSHLSWFLEKPGITHWTACLQVLRYLYHTKKLFLHYTKGGKEGIVAYADADWGNSVIDRRSTSG</sequence>
<dbReference type="SUPFAM" id="SSF56672">
    <property type="entry name" value="DNA/RNA polymerases"/>
    <property type="match status" value="1"/>
</dbReference>
<dbReference type="Proteomes" id="UP000765509">
    <property type="component" value="Unassembled WGS sequence"/>
</dbReference>
<comment type="caution">
    <text evidence="2">The sequence shown here is derived from an EMBL/GenBank/DDBJ whole genome shotgun (WGS) entry which is preliminary data.</text>
</comment>
<dbReference type="InterPro" id="IPR013103">
    <property type="entry name" value="RVT_2"/>
</dbReference>
<evidence type="ECO:0000259" key="1">
    <source>
        <dbReference type="Pfam" id="PF07727"/>
    </source>
</evidence>
<dbReference type="Pfam" id="PF07727">
    <property type="entry name" value="RVT_2"/>
    <property type="match status" value="1"/>
</dbReference>